<evidence type="ECO:0000256" key="1">
    <source>
        <dbReference type="ARBA" id="ARBA00009036"/>
    </source>
</evidence>
<dbReference type="PRINTS" id="PR00194">
    <property type="entry name" value="TROPOMYOSIN"/>
</dbReference>
<dbReference type="OrthoDB" id="128924at2759"/>
<keyword evidence="5" id="KW-1185">Reference proteome</keyword>
<dbReference type="STRING" id="53326.A0A016SU26"/>
<feature type="coiled-coil region" evidence="3">
    <location>
        <begin position="27"/>
        <end position="54"/>
    </location>
</feature>
<sequence>MVRSTALSRFSVRKVMENRSFQDEERANTIEAQLKEAQMLAEEADRKYDEARQSAIVYTHPRRVCELPRR</sequence>
<evidence type="ECO:0000313" key="5">
    <source>
        <dbReference type="Proteomes" id="UP000024635"/>
    </source>
</evidence>
<protein>
    <recommendedName>
        <fullName evidence="6">Tropomyosin</fullName>
    </recommendedName>
</protein>
<dbReference type="Pfam" id="PF00261">
    <property type="entry name" value="Tropomyosin"/>
    <property type="match status" value="1"/>
</dbReference>
<dbReference type="PANTHER" id="PTHR19269">
    <property type="entry name" value="TROPOMYOSIN"/>
    <property type="match status" value="1"/>
</dbReference>
<dbReference type="Proteomes" id="UP000024635">
    <property type="component" value="Unassembled WGS sequence"/>
</dbReference>
<dbReference type="AlphaFoldDB" id="A0A016SU26"/>
<accession>A0A016SU26</accession>
<comment type="caution">
    <text evidence="4">The sequence shown here is derived from an EMBL/GenBank/DDBJ whole genome shotgun (WGS) entry which is preliminary data.</text>
</comment>
<comment type="similarity">
    <text evidence="1">Belongs to the tropomyosin family.</text>
</comment>
<dbReference type="Gene3D" id="1.20.5.170">
    <property type="match status" value="1"/>
</dbReference>
<evidence type="ECO:0000256" key="3">
    <source>
        <dbReference type="SAM" id="Coils"/>
    </source>
</evidence>
<gene>
    <name evidence="4" type="primary">Acey_s0178.g665</name>
    <name evidence="4" type="ORF">Y032_0178g665</name>
</gene>
<dbReference type="SUPFAM" id="SSF57997">
    <property type="entry name" value="Tropomyosin"/>
    <property type="match status" value="1"/>
</dbReference>
<evidence type="ECO:0000256" key="2">
    <source>
        <dbReference type="ARBA" id="ARBA00023054"/>
    </source>
</evidence>
<dbReference type="InterPro" id="IPR000533">
    <property type="entry name" value="Tropomyosin"/>
</dbReference>
<evidence type="ECO:0000313" key="4">
    <source>
        <dbReference type="EMBL" id="EYB93844.1"/>
    </source>
</evidence>
<keyword evidence="2 3" id="KW-0175">Coiled coil</keyword>
<name>A0A016SU26_9BILA</name>
<dbReference type="EMBL" id="JARK01001514">
    <property type="protein sequence ID" value="EYB93844.1"/>
    <property type="molecule type" value="Genomic_DNA"/>
</dbReference>
<evidence type="ECO:0008006" key="6">
    <source>
        <dbReference type="Google" id="ProtNLM"/>
    </source>
</evidence>
<organism evidence="4 5">
    <name type="scientific">Ancylostoma ceylanicum</name>
    <dbReference type="NCBI Taxonomy" id="53326"/>
    <lineage>
        <taxon>Eukaryota</taxon>
        <taxon>Metazoa</taxon>
        <taxon>Ecdysozoa</taxon>
        <taxon>Nematoda</taxon>
        <taxon>Chromadorea</taxon>
        <taxon>Rhabditida</taxon>
        <taxon>Rhabditina</taxon>
        <taxon>Rhabditomorpha</taxon>
        <taxon>Strongyloidea</taxon>
        <taxon>Ancylostomatidae</taxon>
        <taxon>Ancylostomatinae</taxon>
        <taxon>Ancylostoma</taxon>
    </lineage>
</organism>
<proteinExistence type="inferred from homology"/>
<reference evidence="5" key="1">
    <citation type="journal article" date="2015" name="Nat. Genet.">
        <title>The genome and transcriptome of the zoonotic hookworm Ancylostoma ceylanicum identify infection-specific gene families.</title>
        <authorList>
            <person name="Schwarz E.M."/>
            <person name="Hu Y."/>
            <person name="Antoshechkin I."/>
            <person name="Miller M.M."/>
            <person name="Sternberg P.W."/>
            <person name="Aroian R.V."/>
        </authorList>
    </citation>
    <scope>NUCLEOTIDE SEQUENCE</scope>
    <source>
        <strain evidence="5">HY135</strain>
    </source>
</reference>